<dbReference type="AlphaFoldDB" id="A0A6U5CIX9"/>
<organism evidence="3">
    <name type="scientific">Hemiselmis andersenii</name>
    <name type="common">Cryptophyte alga</name>
    <dbReference type="NCBI Taxonomy" id="464988"/>
    <lineage>
        <taxon>Eukaryota</taxon>
        <taxon>Cryptophyceae</taxon>
        <taxon>Cryptomonadales</taxon>
        <taxon>Hemiselmidaceae</taxon>
        <taxon>Hemiselmis</taxon>
    </lineage>
</organism>
<feature type="domain" description="Hemerythrin-like" evidence="2">
    <location>
        <begin position="75"/>
        <end position="195"/>
    </location>
</feature>
<dbReference type="Gene3D" id="1.20.120.520">
    <property type="entry name" value="nmb1532 protein domain like"/>
    <property type="match status" value="1"/>
</dbReference>
<evidence type="ECO:0000313" key="3">
    <source>
        <dbReference type="EMBL" id="CAD8984660.1"/>
    </source>
</evidence>
<name>A0A6U5CIX9_HEMAN</name>
<feature type="compositionally biased region" description="Low complexity" evidence="1">
    <location>
        <begin position="41"/>
        <end position="50"/>
    </location>
</feature>
<dbReference type="InterPro" id="IPR012312">
    <property type="entry name" value="Hemerythrin-like"/>
</dbReference>
<reference evidence="3" key="1">
    <citation type="submission" date="2021-01" db="EMBL/GenBank/DDBJ databases">
        <authorList>
            <person name="Corre E."/>
            <person name="Pelletier E."/>
            <person name="Niang G."/>
            <person name="Scheremetjew M."/>
            <person name="Finn R."/>
            <person name="Kale V."/>
            <person name="Holt S."/>
            <person name="Cochrane G."/>
            <person name="Meng A."/>
            <person name="Brown T."/>
            <person name="Cohen L."/>
        </authorList>
    </citation>
    <scope>NUCLEOTIDE SEQUENCE</scope>
    <source>
        <strain evidence="3">CCMP644</strain>
    </source>
</reference>
<evidence type="ECO:0000256" key="1">
    <source>
        <dbReference type="SAM" id="MobiDB-lite"/>
    </source>
</evidence>
<sequence>MGCGGSKPAASAAPVAPTAVPAEPKAPSAAQAPPPAPPAQSTPTVATANPPSNPAPAAPAAVPGGGGGPPPVRPFAYMRLTHDAIRHGLKELTDKAVAGDVSGAEATFGEIMAILEVHMKMEDLIFFPILNDLFDGVIAKELLGDEHLEDQKKTGALRKALADKEDVETVKRLAGEWAKSHEEHLEHEEKVMMPLTEKVAPTLELRGRAMNAILHADWDGFKSHQLGPVLKRIEASKPFGALKMIIQALQHSTTPAEYTSLIAIIKATLQQDNVSKLDGEGVLSDGTLPEHPAGWQELYGILGTFASKDPAAATKNLMTDARDQVLRESMAPSFTVFGSPTSVSEGYTEMPNAGDKICWHASFDKKEAWGHADHQERKMRKDQLGAMKATGVKGDMVEDMQGSYMGPLHHIEKQAPPAFSAQGLYSVVCVATATDPEAAKKLFEVVKGFGNDTSAIRFTVAPGGGDMPGADSEEALATVRWVECFLGRTDHEAHKGSDAFKEREAKVKEFAPEGYKAMEFANTCHFVGF</sequence>
<protein>
    <recommendedName>
        <fullName evidence="2">Hemerythrin-like domain-containing protein</fullName>
    </recommendedName>
</protein>
<dbReference type="Pfam" id="PF01814">
    <property type="entry name" value="Hemerythrin"/>
    <property type="match status" value="1"/>
</dbReference>
<gene>
    <name evidence="3" type="ORF">HAND00432_LOCUS35673</name>
</gene>
<feature type="region of interest" description="Disordered" evidence="1">
    <location>
        <begin position="1"/>
        <end position="75"/>
    </location>
</feature>
<proteinExistence type="predicted"/>
<accession>A0A6U5CIX9</accession>
<evidence type="ECO:0000259" key="2">
    <source>
        <dbReference type="Pfam" id="PF01814"/>
    </source>
</evidence>
<feature type="compositionally biased region" description="Low complexity" evidence="1">
    <location>
        <begin position="1"/>
        <end position="31"/>
    </location>
</feature>
<dbReference type="EMBL" id="HBFX01059270">
    <property type="protein sequence ID" value="CAD8984660.1"/>
    <property type="molecule type" value="Transcribed_RNA"/>
</dbReference>